<reference evidence="1" key="1">
    <citation type="submission" date="2021-03" db="EMBL/GenBank/DDBJ databases">
        <authorList>
            <person name="Tagirdzhanova G."/>
        </authorList>
    </citation>
    <scope>NUCLEOTIDE SEQUENCE</scope>
</reference>
<dbReference type="AlphaFoldDB" id="A0A8H3F5M6"/>
<comment type="caution">
    <text evidence="1">The sequence shown here is derived from an EMBL/GenBank/DDBJ whole genome shotgun (WGS) entry which is preliminary data.</text>
</comment>
<accession>A0A8H3F5M6</accession>
<dbReference type="OrthoDB" id="62952at2759"/>
<sequence length="199" mass="22861">MPAHRSEDFLTALLKAYWLPSRGHQAVLLARLTAHEATLVSPPFIAVTETAPFGFLKMPNEIRDMVYKELLTLKGTFCWRVANILGANKQIYGEAQGLLYLLNTIKIKIDILNRLWLNSSRTLFDISVFQKHHYSENDRTNGFAPPKQWLELPTYLRRCENIKFILTVKGTFLELIYTSKAERNAYAFQFAGIHQANEA</sequence>
<evidence type="ECO:0000313" key="2">
    <source>
        <dbReference type="Proteomes" id="UP000664203"/>
    </source>
</evidence>
<name>A0A8H3F5M6_9LECA</name>
<keyword evidence="2" id="KW-1185">Reference proteome</keyword>
<dbReference type="Proteomes" id="UP000664203">
    <property type="component" value="Unassembled WGS sequence"/>
</dbReference>
<dbReference type="EMBL" id="CAJPDR010000128">
    <property type="protein sequence ID" value="CAF9919796.1"/>
    <property type="molecule type" value="Genomic_DNA"/>
</dbReference>
<organism evidence="1 2">
    <name type="scientific">Alectoria fallacina</name>
    <dbReference type="NCBI Taxonomy" id="1903189"/>
    <lineage>
        <taxon>Eukaryota</taxon>
        <taxon>Fungi</taxon>
        <taxon>Dikarya</taxon>
        <taxon>Ascomycota</taxon>
        <taxon>Pezizomycotina</taxon>
        <taxon>Lecanoromycetes</taxon>
        <taxon>OSLEUM clade</taxon>
        <taxon>Lecanoromycetidae</taxon>
        <taxon>Lecanorales</taxon>
        <taxon>Lecanorineae</taxon>
        <taxon>Parmeliaceae</taxon>
        <taxon>Alectoria</taxon>
    </lineage>
</organism>
<evidence type="ECO:0000313" key="1">
    <source>
        <dbReference type="EMBL" id="CAF9919796.1"/>
    </source>
</evidence>
<proteinExistence type="predicted"/>
<gene>
    <name evidence="1" type="ORF">ALECFALPRED_001301</name>
</gene>
<protein>
    <submittedName>
        <fullName evidence="1">Uncharacterized protein</fullName>
    </submittedName>
</protein>